<dbReference type="Pfam" id="PF14291">
    <property type="entry name" value="DUF4371"/>
    <property type="match status" value="1"/>
</dbReference>
<protein>
    <submittedName>
        <fullName evidence="2">Dimer_Tnp_hAT domain-containing protein/DUF4371 domain-containing protein</fullName>
    </submittedName>
</protein>
<feature type="non-terminal residue" evidence="2">
    <location>
        <position position="1"/>
    </location>
</feature>
<proteinExistence type="predicted"/>
<dbReference type="PANTHER" id="PTHR45749:SF37">
    <property type="entry name" value="OS05G0311600 PROTEIN"/>
    <property type="match status" value="1"/>
</dbReference>
<dbReference type="PANTHER" id="PTHR45749">
    <property type="match status" value="1"/>
</dbReference>
<dbReference type="InterPro" id="IPR008906">
    <property type="entry name" value="HATC_C_dom"/>
</dbReference>
<reference evidence="3" key="1">
    <citation type="submission" date="2016-04" db="EMBL/GenBank/DDBJ databases">
        <title>Cephalotus genome sequencing.</title>
        <authorList>
            <person name="Fukushima K."/>
            <person name="Hasebe M."/>
            <person name="Fang X."/>
        </authorList>
    </citation>
    <scope>NUCLEOTIDE SEQUENCE [LARGE SCALE GENOMIC DNA]</scope>
    <source>
        <strain evidence="3">cv. St1</strain>
    </source>
</reference>
<dbReference type="AlphaFoldDB" id="A0A1Q3BMV7"/>
<organism evidence="2 3">
    <name type="scientific">Cephalotus follicularis</name>
    <name type="common">Albany pitcher plant</name>
    <dbReference type="NCBI Taxonomy" id="3775"/>
    <lineage>
        <taxon>Eukaryota</taxon>
        <taxon>Viridiplantae</taxon>
        <taxon>Streptophyta</taxon>
        <taxon>Embryophyta</taxon>
        <taxon>Tracheophyta</taxon>
        <taxon>Spermatophyta</taxon>
        <taxon>Magnoliopsida</taxon>
        <taxon>eudicotyledons</taxon>
        <taxon>Gunneridae</taxon>
        <taxon>Pentapetalae</taxon>
        <taxon>rosids</taxon>
        <taxon>fabids</taxon>
        <taxon>Oxalidales</taxon>
        <taxon>Cephalotaceae</taxon>
        <taxon>Cephalotus</taxon>
    </lineage>
</organism>
<dbReference type="SMART" id="SM00597">
    <property type="entry name" value="ZnF_TTF"/>
    <property type="match status" value="1"/>
</dbReference>
<accession>A0A1Q3BMV7</accession>
<dbReference type="InParanoid" id="A0A1Q3BMV7"/>
<comment type="caution">
    <text evidence="2">The sequence shown here is derived from an EMBL/GenBank/DDBJ whole genome shotgun (WGS) entry which is preliminary data.</text>
</comment>
<dbReference type="OrthoDB" id="1730821at2759"/>
<feature type="domain" description="TTF-type" evidence="1">
    <location>
        <begin position="53"/>
        <end position="152"/>
    </location>
</feature>
<dbReference type="SUPFAM" id="SSF53098">
    <property type="entry name" value="Ribonuclease H-like"/>
    <property type="match status" value="1"/>
</dbReference>
<evidence type="ECO:0000259" key="1">
    <source>
        <dbReference type="SMART" id="SM00597"/>
    </source>
</evidence>
<dbReference type="EMBL" id="BDDD01000718">
    <property type="protein sequence ID" value="GAV69366.1"/>
    <property type="molecule type" value="Genomic_DNA"/>
</dbReference>
<evidence type="ECO:0000313" key="2">
    <source>
        <dbReference type="EMBL" id="GAV69366.1"/>
    </source>
</evidence>
<dbReference type="GO" id="GO:0046983">
    <property type="term" value="F:protein dimerization activity"/>
    <property type="evidence" value="ECO:0007669"/>
    <property type="project" value="InterPro"/>
</dbReference>
<dbReference type="InterPro" id="IPR025398">
    <property type="entry name" value="DUF4371"/>
</dbReference>
<dbReference type="InterPro" id="IPR006580">
    <property type="entry name" value="Znf_TTF"/>
</dbReference>
<gene>
    <name evidence="2" type="ORF">CFOL_v3_12867</name>
</gene>
<dbReference type="InterPro" id="IPR012337">
    <property type="entry name" value="RNaseH-like_sf"/>
</dbReference>
<name>A0A1Q3BMV7_CEPFO</name>
<dbReference type="Proteomes" id="UP000187406">
    <property type="component" value="Unassembled WGS sequence"/>
</dbReference>
<keyword evidence="3" id="KW-1185">Reference proteome</keyword>
<evidence type="ECO:0000313" key="3">
    <source>
        <dbReference type="Proteomes" id="UP000187406"/>
    </source>
</evidence>
<dbReference type="STRING" id="3775.A0A1Q3BMV7"/>
<dbReference type="Pfam" id="PF05699">
    <property type="entry name" value="Dimer_Tnp_hAT"/>
    <property type="match status" value="1"/>
</dbReference>
<sequence length="634" mass="73856">DIDLSSLERDPGLRKQMYEYPVNQRDEIRRAYLREGPYQPIISKYPASGLENHRRHFQSSWFRQFSWSEYSPSKDVVFCLPCFLFNNKPTRRFGSTAFTHDGFNNWKKVNCGSNCAFLVNMEKYPNSQHNVAQSCYTDLKNKAQHIETVIIRQTFEQIANNHLRLKTVIDAVRWLTFQGCALRGHDERFESGNRGNFLELIKLLASYGKNVDEVVLKIAPQNASYISSTIQKEIMYIFANKIQGEIRKEIGDKNFCIIVDEAKDNSQREQMVIILRFVDKEGFVRERLFDVIHVKDTAALTLKKEICDVLSHHCLNIKDLRGRGYDGASNMHSEINGLRALISNDCAYAYYIHCFAHRLQLALVAAAREVVYANLFFYQVNLMKEILEIIDSLCQVLQRRSQDILNAMDLVSSTKKLIQEFRETGWDTLFMKARSFCELHEVNIPDMNAIYSVGRGRKKKDDVTMDHHYRIDIFVAAIDSQLQELNSRFDENMVELVIRSSTLDPKDSFKSFSVDKICSLVSKFYPEDFTEQEQIRLPYELQHYAVDIFQHPNFGSIFTLLELCQRLDEAGKAIIYLLVDRLIRLVLTLLVSTATTERAFSAMNNIKNKFRSRMEDDYLRSSLVLYIEREMQRK</sequence>